<feature type="domain" description="Methyl-accepting transducer" evidence="8">
    <location>
        <begin position="881"/>
        <end position="1096"/>
    </location>
</feature>
<keyword evidence="4" id="KW-0807">Transducer</keyword>
<dbReference type="AlphaFoldDB" id="A0A3Q9BTG9"/>
<keyword evidence="11" id="KW-1185">Reference proteome</keyword>
<dbReference type="SMART" id="SM00283">
    <property type="entry name" value="MA"/>
    <property type="match status" value="1"/>
</dbReference>
<dbReference type="GO" id="GO:0005886">
    <property type="term" value="C:plasma membrane"/>
    <property type="evidence" value="ECO:0007669"/>
    <property type="project" value="TreeGrafter"/>
</dbReference>
<dbReference type="GO" id="GO:0004888">
    <property type="term" value="F:transmembrane signaling receptor activity"/>
    <property type="evidence" value="ECO:0007669"/>
    <property type="project" value="TreeGrafter"/>
</dbReference>
<comment type="similarity">
    <text evidence="3">Belongs to the methyl-accepting chemotaxis (MCP) protein family.</text>
</comment>
<dbReference type="CDD" id="cd11386">
    <property type="entry name" value="MCP_signal"/>
    <property type="match status" value="1"/>
</dbReference>
<dbReference type="PANTHER" id="PTHR43531:SF11">
    <property type="entry name" value="METHYL-ACCEPTING CHEMOTAXIS PROTEIN 3"/>
    <property type="match status" value="1"/>
</dbReference>
<feature type="transmembrane region" description="Helical" evidence="7">
    <location>
        <begin position="315"/>
        <end position="336"/>
    </location>
</feature>
<dbReference type="PROSITE" id="PS50885">
    <property type="entry name" value="HAMP"/>
    <property type="match status" value="1"/>
</dbReference>
<dbReference type="Pfam" id="PF00015">
    <property type="entry name" value="MCPsignal"/>
    <property type="match status" value="1"/>
</dbReference>
<organism evidence="10 11">
    <name type="scientific">Undibacterium parvum</name>
    <dbReference type="NCBI Taxonomy" id="401471"/>
    <lineage>
        <taxon>Bacteria</taxon>
        <taxon>Pseudomonadati</taxon>
        <taxon>Pseudomonadota</taxon>
        <taxon>Betaproteobacteria</taxon>
        <taxon>Burkholderiales</taxon>
        <taxon>Oxalobacteraceae</taxon>
        <taxon>Undibacterium</taxon>
    </lineage>
</organism>
<dbReference type="InterPro" id="IPR000014">
    <property type="entry name" value="PAS"/>
</dbReference>
<sequence>MKSLLNSVKMWQKFSLIGVFVVALFSLPFYFYLISINSDVDSAKTEQMGAAVLPNAVKLIQTLQQHRGLSGAVLGGNASFKPARETAAQSVNAAFESVLSSEKSFPALNLGDKLIQIKQQWSTLYVDKDSVTGVESNLRHTALIKQMLEFLDDLMDVSGLTLSPDGASFFLMSMASNTVLGLNEDLGQSRAAGALALTKKQLSTNEQASIIALQFKIRTKIEKNKLMFSRLLKVAPEYRETLGASLQKQDLLGLEAVKLIQEKILDNEKLDYDAQSFFQKLSVSIDGYYEFEKMLTDSLLKTTELRFHQKKFDRMFTVGICLFLLLLVTFLSWYMIKSVIRQVGQEPADVVDFAAQVAGGNYAASIALQRNDTTSIAANLQVMVDNIRSRIDASEKTAAETLRIKIALDNVGTNVMIADTDRNIIYMNKSIVEMLSNAEADVRKALPNFSVSKLMGANIDQFHKNPAHQKSLLASFSNNHKAQIKVGVRTFTLSANPVMNDAGVRLGSVVEWGDITEQLIAQETAAALASENTRVKIALDNVATNVMIADTDRNIIYMNKSIVEMLTKAESDVRKALPNFSVNKLLGSNIDQFHKNPAHQQHLLATFTTNHKAQIVVGVRTFRLSANPVLDTAGTRLGSVVEWADVTDQLVAEQAAEQLASENTRIKIALDGCATNVMIADNERNIIYANKSVVNMLSNAEADLRKVLPNFSASRLLGTNIDQFHKNPAHQKNLLATFTSNYKAQIVVGARTFALSANPVINGSGERLGSVVEWLDRSAEVAVEKEVANIVEQAVNGNFTTRLVEQGKTGFFAKLSGDINRLMETSDQGLNEVLRVLGALAKGDLTETIEKDYQGTFGALKEASNETVDKLSQIVTDVINATDALSNASEQVSATSQALSQAASEQAASVEETSASIEQMAAGINQNAENAKVTDGIAGKASKEAIEGGDAVKRTVSAMKEIASKIGIIDDIAYQTNMLALNAAIEAARAGEHGKGFAVVAAEVRKLAERSQIAAKEIGDLAGGSVKTAERAGELIDEIVPGIGRTSDLVQEIAAASQEQSAGVGQINTAMNQMNQITQQNASSSEELAATAEEMTSQAEQLMELVGFFNLGQQGKSSRQGGHEAKSSKRQSAPKHSKTVANTGFDDAKFERF</sequence>
<feature type="transmembrane region" description="Helical" evidence="7">
    <location>
        <begin position="14"/>
        <end position="34"/>
    </location>
</feature>
<keyword evidence="5" id="KW-0175">Coiled coil</keyword>
<dbReference type="PANTHER" id="PTHR43531">
    <property type="entry name" value="PROTEIN ICFG"/>
    <property type="match status" value="1"/>
</dbReference>
<dbReference type="Proteomes" id="UP000275663">
    <property type="component" value="Chromosome"/>
</dbReference>
<dbReference type="Pfam" id="PF18947">
    <property type="entry name" value="HAMP_2"/>
    <property type="match status" value="1"/>
</dbReference>
<proteinExistence type="inferred from homology"/>
<evidence type="ECO:0000313" key="10">
    <source>
        <dbReference type="EMBL" id="AZP13570.1"/>
    </source>
</evidence>
<dbReference type="InterPro" id="IPR035965">
    <property type="entry name" value="PAS-like_dom_sf"/>
</dbReference>
<dbReference type="PROSITE" id="PS50111">
    <property type="entry name" value="CHEMOTAXIS_TRANSDUC_2"/>
    <property type="match status" value="1"/>
</dbReference>
<dbReference type="InterPro" id="IPR004089">
    <property type="entry name" value="MCPsignal_dom"/>
</dbReference>
<gene>
    <name evidence="10" type="ORF">EJN92_17190</name>
</gene>
<evidence type="ECO:0000256" key="2">
    <source>
        <dbReference type="ARBA" id="ARBA00022500"/>
    </source>
</evidence>
<comment type="subcellular location">
    <subcellularLocation>
        <location evidence="1">Membrane</location>
    </subcellularLocation>
</comment>
<evidence type="ECO:0000256" key="5">
    <source>
        <dbReference type="SAM" id="Coils"/>
    </source>
</evidence>
<evidence type="ECO:0000256" key="3">
    <source>
        <dbReference type="ARBA" id="ARBA00029447"/>
    </source>
</evidence>
<dbReference type="FunFam" id="1.10.287.950:FF:000001">
    <property type="entry name" value="Methyl-accepting chemotaxis sensory transducer"/>
    <property type="match status" value="1"/>
</dbReference>
<accession>A0A3Q9BTG9</accession>
<dbReference type="Pfam" id="PF13188">
    <property type="entry name" value="PAS_8"/>
    <property type="match status" value="3"/>
</dbReference>
<dbReference type="SUPFAM" id="SSF55785">
    <property type="entry name" value="PYP-like sensor domain (PAS domain)"/>
    <property type="match status" value="1"/>
</dbReference>
<dbReference type="GO" id="GO:0007165">
    <property type="term" value="P:signal transduction"/>
    <property type="evidence" value="ECO:0007669"/>
    <property type="project" value="UniProtKB-KW"/>
</dbReference>
<feature type="coiled-coil region" evidence="5">
    <location>
        <begin position="1067"/>
        <end position="1105"/>
    </location>
</feature>
<evidence type="ECO:0000256" key="4">
    <source>
        <dbReference type="PROSITE-ProRule" id="PRU00284"/>
    </source>
</evidence>
<feature type="domain" description="HAMP" evidence="9">
    <location>
        <begin position="830"/>
        <end position="876"/>
    </location>
</feature>
<dbReference type="SUPFAM" id="SSF58104">
    <property type="entry name" value="Methyl-accepting chemotaxis protein (MCP) signaling domain"/>
    <property type="match status" value="1"/>
</dbReference>
<keyword evidence="7" id="KW-1133">Transmembrane helix</keyword>
<keyword evidence="7" id="KW-0472">Membrane</keyword>
<feature type="region of interest" description="Disordered" evidence="6">
    <location>
        <begin position="1113"/>
        <end position="1153"/>
    </location>
</feature>
<feature type="compositionally biased region" description="Basic residues" evidence="6">
    <location>
        <begin position="1128"/>
        <end position="1138"/>
    </location>
</feature>
<dbReference type="InterPro" id="IPR003660">
    <property type="entry name" value="HAMP_dom"/>
</dbReference>
<evidence type="ECO:0000256" key="6">
    <source>
        <dbReference type="SAM" id="MobiDB-lite"/>
    </source>
</evidence>
<dbReference type="KEGG" id="upv:EJN92_17190"/>
<dbReference type="GO" id="GO:0006935">
    <property type="term" value="P:chemotaxis"/>
    <property type="evidence" value="ECO:0007669"/>
    <property type="project" value="UniProtKB-KW"/>
</dbReference>
<evidence type="ECO:0000259" key="9">
    <source>
        <dbReference type="PROSITE" id="PS50885"/>
    </source>
</evidence>
<dbReference type="FunFam" id="3.30.450.20:FF:000075">
    <property type="entry name" value="Methyl-accepting chemotaxis protein"/>
    <property type="match status" value="3"/>
</dbReference>
<evidence type="ECO:0000313" key="11">
    <source>
        <dbReference type="Proteomes" id="UP000275663"/>
    </source>
</evidence>
<dbReference type="OrthoDB" id="9765776at2"/>
<name>A0A3Q9BTG9_9BURK</name>
<keyword evidence="2" id="KW-0145">Chemotaxis</keyword>
<dbReference type="InterPro" id="IPR051310">
    <property type="entry name" value="MCP_chemotaxis"/>
</dbReference>
<protein>
    <submittedName>
        <fullName evidence="10">PAS domain-containing protein</fullName>
    </submittedName>
</protein>
<dbReference type="Gene3D" id="6.10.340.10">
    <property type="match status" value="1"/>
</dbReference>
<evidence type="ECO:0000256" key="1">
    <source>
        <dbReference type="ARBA" id="ARBA00004370"/>
    </source>
</evidence>
<evidence type="ECO:0000259" key="8">
    <source>
        <dbReference type="PROSITE" id="PS50111"/>
    </source>
</evidence>
<dbReference type="Gene3D" id="3.30.450.20">
    <property type="entry name" value="PAS domain"/>
    <property type="match status" value="3"/>
</dbReference>
<dbReference type="Gene3D" id="1.10.287.950">
    <property type="entry name" value="Methyl-accepting chemotaxis protein"/>
    <property type="match status" value="1"/>
</dbReference>
<evidence type="ECO:0000256" key="7">
    <source>
        <dbReference type="SAM" id="Phobius"/>
    </source>
</evidence>
<reference evidence="10 11" key="1">
    <citation type="journal article" date="2011" name="Int. J. Syst. Evol. Microbiol.">
        <title>Description of Undibacterium oligocarboniphilum sp. nov., isolated from purified water, and Undibacterium pigrum strain CCUG 49012 as the type strain of Undibacterium parvum sp. nov., and emended descriptions of the genus Undibacterium and the species Undibacterium pigrum.</title>
        <authorList>
            <person name="Eder W."/>
            <person name="Wanner G."/>
            <person name="Ludwig W."/>
            <person name="Busse H.J."/>
            <person name="Ziemke-Kageler F."/>
            <person name="Lang E."/>
        </authorList>
    </citation>
    <scope>NUCLEOTIDE SEQUENCE [LARGE SCALE GENOMIC DNA]</scope>
    <source>
        <strain evidence="10 11">DSM 23061</strain>
    </source>
</reference>
<keyword evidence="7" id="KW-0812">Transmembrane</keyword>
<dbReference type="EMBL" id="CP034464">
    <property type="protein sequence ID" value="AZP13570.1"/>
    <property type="molecule type" value="Genomic_DNA"/>
</dbReference>